<dbReference type="Proteomes" id="UP000476176">
    <property type="component" value="Unassembled WGS sequence"/>
</dbReference>
<dbReference type="AlphaFoldDB" id="A0A6G0NTY7"/>
<evidence type="ECO:0000256" key="1">
    <source>
        <dbReference type="SAM" id="SignalP"/>
    </source>
</evidence>
<sequence>MMPKFALVVLFTLLAYATVCQPSPRSCIKQAPSPSLLACVTSRKGNVKSG</sequence>
<accession>A0A6G0NTY7</accession>
<evidence type="ECO:0008006" key="4">
    <source>
        <dbReference type="Google" id="ProtNLM"/>
    </source>
</evidence>
<feature type="signal peptide" evidence="1">
    <location>
        <begin position="1"/>
        <end position="17"/>
    </location>
</feature>
<proteinExistence type="predicted"/>
<organism evidence="2 3">
    <name type="scientific">Phytophthora fragariae</name>
    <dbReference type="NCBI Taxonomy" id="53985"/>
    <lineage>
        <taxon>Eukaryota</taxon>
        <taxon>Sar</taxon>
        <taxon>Stramenopiles</taxon>
        <taxon>Oomycota</taxon>
        <taxon>Peronosporomycetes</taxon>
        <taxon>Peronosporales</taxon>
        <taxon>Peronosporaceae</taxon>
        <taxon>Phytophthora</taxon>
    </lineage>
</organism>
<feature type="chain" id="PRO_5026112750" description="RxLR effector protein" evidence="1">
    <location>
        <begin position="18"/>
        <end position="50"/>
    </location>
</feature>
<gene>
    <name evidence="2" type="ORF">PF004_g12874</name>
</gene>
<protein>
    <recommendedName>
        <fullName evidence="4">RxLR effector protein</fullName>
    </recommendedName>
</protein>
<evidence type="ECO:0000313" key="3">
    <source>
        <dbReference type="Proteomes" id="UP000476176"/>
    </source>
</evidence>
<evidence type="ECO:0000313" key="2">
    <source>
        <dbReference type="EMBL" id="KAE9222104.1"/>
    </source>
</evidence>
<name>A0A6G0NTY7_9STRA</name>
<keyword evidence="1" id="KW-0732">Signal</keyword>
<reference evidence="2 3" key="1">
    <citation type="submission" date="2018-09" db="EMBL/GenBank/DDBJ databases">
        <title>Genomic investigation of the strawberry pathogen Phytophthora fragariae indicates pathogenicity is determined by transcriptional variation in three key races.</title>
        <authorList>
            <person name="Adams T.M."/>
            <person name="Armitage A.D."/>
            <person name="Sobczyk M.K."/>
            <person name="Bates H.J."/>
            <person name="Dunwell J.M."/>
            <person name="Nellist C.F."/>
            <person name="Harrison R.J."/>
        </authorList>
    </citation>
    <scope>NUCLEOTIDE SEQUENCE [LARGE SCALE GENOMIC DNA]</scope>
    <source>
        <strain evidence="2 3">BC-23</strain>
    </source>
</reference>
<comment type="caution">
    <text evidence="2">The sequence shown here is derived from an EMBL/GenBank/DDBJ whole genome shotgun (WGS) entry which is preliminary data.</text>
</comment>
<dbReference type="EMBL" id="QXGC01000756">
    <property type="protein sequence ID" value="KAE9222104.1"/>
    <property type="molecule type" value="Genomic_DNA"/>
</dbReference>